<dbReference type="AlphaFoldDB" id="A0A4R9GDJ3"/>
<evidence type="ECO:0000256" key="2">
    <source>
        <dbReference type="ARBA" id="ARBA00007422"/>
    </source>
</evidence>
<dbReference type="Proteomes" id="UP000298458">
    <property type="component" value="Unassembled WGS sequence"/>
</dbReference>
<feature type="binding site" evidence="7">
    <location>
        <position position="174"/>
    </location>
    <ligand>
        <name>substrate</name>
    </ligand>
</feature>
<comment type="similarity">
    <text evidence="2 7 8">Belongs to the triosephosphate isomerase family.</text>
</comment>
<proteinExistence type="inferred from homology"/>
<dbReference type="InterPro" id="IPR000652">
    <property type="entry name" value="Triosephosphate_isomerase"/>
</dbReference>
<feature type="binding site" evidence="7">
    <location>
        <begin position="237"/>
        <end position="238"/>
    </location>
    <ligand>
        <name>substrate</name>
    </ligand>
</feature>
<evidence type="ECO:0000256" key="5">
    <source>
        <dbReference type="ARBA" id="ARBA00023152"/>
    </source>
</evidence>
<dbReference type="HAMAP" id="MF_00147_B">
    <property type="entry name" value="TIM_B"/>
    <property type="match status" value="1"/>
</dbReference>
<dbReference type="GO" id="GO:0006094">
    <property type="term" value="P:gluconeogenesis"/>
    <property type="evidence" value="ECO:0007669"/>
    <property type="project" value="UniProtKB-UniRule"/>
</dbReference>
<feature type="binding site" evidence="7">
    <location>
        <position position="216"/>
    </location>
    <ligand>
        <name>substrate</name>
    </ligand>
</feature>
<protein>
    <recommendedName>
        <fullName evidence="7 8">Triosephosphate isomerase</fullName>
        <shortName evidence="7">TIM</shortName>
        <shortName evidence="7">TPI</shortName>
        <ecNumber evidence="7 8">5.3.1.1</ecNumber>
    </recommendedName>
    <alternativeName>
        <fullName evidence="7">Triose-phosphate isomerase</fullName>
    </alternativeName>
</protein>
<reference evidence="9" key="1">
    <citation type="journal article" date="2019" name="PLoS Negl. Trop. Dis.">
        <title>Revisiting the worldwide diversity of Leptospira species in the environment.</title>
        <authorList>
            <person name="Vincent A.T."/>
            <person name="Schiettekatte O."/>
            <person name="Bourhy P."/>
            <person name="Veyrier F.J."/>
            <person name="Picardeau M."/>
        </authorList>
    </citation>
    <scope>NUCLEOTIDE SEQUENCE [LARGE SCALE GENOMIC DNA]</scope>
    <source>
        <strain evidence="9">SSW15</strain>
    </source>
</reference>
<accession>A0A4R9GDJ3</accession>
<dbReference type="PROSITE" id="PS51440">
    <property type="entry name" value="TIM_2"/>
    <property type="match status" value="1"/>
</dbReference>
<evidence type="ECO:0000313" key="9">
    <source>
        <dbReference type="EMBL" id="TGK09916.1"/>
    </source>
</evidence>
<evidence type="ECO:0000256" key="4">
    <source>
        <dbReference type="ARBA" id="ARBA00022490"/>
    </source>
</evidence>
<evidence type="ECO:0000256" key="1">
    <source>
        <dbReference type="ARBA" id="ARBA00004680"/>
    </source>
</evidence>
<dbReference type="FunFam" id="3.20.20.70:FF:000016">
    <property type="entry name" value="Triosephosphate isomerase"/>
    <property type="match status" value="1"/>
</dbReference>
<dbReference type="EMBL" id="RQET01000008">
    <property type="protein sequence ID" value="TGK09916.1"/>
    <property type="molecule type" value="Genomic_DNA"/>
</dbReference>
<feature type="active site" description="Electrophile" evidence="7">
    <location>
        <position position="96"/>
    </location>
</feature>
<comment type="function">
    <text evidence="7">Involved in the gluconeogenesis. Catalyzes stereospecifically the conversion of dihydroxyacetone phosphate (DHAP) to D-glyceraldehyde-3-phosphate (G3P).</text>
</comment>
<dbReference type="PROSITE" id="PS00171">
    <property type="entry name" value="TIM_1"/>
    <property type="match status" value="1"/>
</dbReference>
<evidence type="ECO:0000256" key="3">
    <source>
        <dbReference type="ARBA" id="ARBA00022432"/>
    </source>
</evidence>
<dbReference type="PANTHER" id="PTHR21139:SF42">
    <property type="entry name" value="TRIOSEPHOSPHATE ISOMERASE"/>
    <property type="match status" value="1"/>
</dbReference>
<evidence type="ECO:0000256" key="8">
    <source>
        <dbReference type="RuleBase" id="RU363013"/>
    </source>
</evidence>
<keyword evidence="5 7" id="KW-0324">Glycolysis</keyword>
<dbReference type="PANTHER" id="PTHR21139">
    <property type="entry name" value="TRIOSEPHOSPHATE ISOMERASE"/>
    <property type="match status" value="1"/>
</dbReference>
<dbReference type="InterPro" id="IPR022896">
    <property type="entry name" value="TrioseP_Isoase_bac/euk"/>
</dbReference>
<dbReference type="OrthoDB" id="9809429at2"/>
<evidence type="ECO:0000256" key="7">
    <source>
        <dbReference type="HAMAP-Rule" id="MF_00147"/>
    </source>
</evidence>
<dbReference type="GO" id="GO:0046166">
    <property type="term" value="P:glyceraldehyde-3-phosphate biosynthetic process"/>
    <property type="evidence" value="ECO:0007669"/>
    <property type="project" value="TreeGrafter"/>
</dbReference>
<dbReference type="InterPro" id="IPR035990">
    <property type="entry name" value="TIM_sf"/>
</dbReference>
<dbReference type="EC" id="5.3.1.1" evidence="7 8"/>
<gene>
    <name evidence="7" type="primary">tpiA</name>
    <name evidence="9" type="ORF">EHO60_11160</name>
</gene>
<dbReference type="GO" id="GO:0004807">
    <property type="term" value="F:triose-phosphate isomerase activity"/>
    <property type="evidence" value="ECO:0007669"/>
    <property type="project" value="UniProtKB-UniRule"/>
</dbReference>
<dbReference type="UniPathway" id="UPA00138"/>
<name>A0A4R9GDJ3_9LEPT</name>
<comment type="pathway">
    <text evidence="1 7 8">Carbohydrate degradation; glycolysis; D-glyceraldehyde 3-phosphate from glycerone phosphate: step 1/1.</text>
</comment>
<comment type="pathway">
    <text evidence="7 8">Carbohydrate biosynthesis; gluconeogenesis.</text>
</comment>
<evidence type="ECO:0000313" key="10">
    <source>
        <dbReference type="Proteomes" id="UP000298458"/>
    </source>
</evidence>
<dbReference type="CDD" id="cd00311">
    <property type="entry name" value="TIM"/>
    <property type="match status" value="1"/>
</dbReference>
<keyword evidence="10" id="KW-1185">Reference proteome</keyword>
<dbReference type="GO" id="GO:0006096">
    <property type="term" value="P:glycolytic process"/>
    <property type="evidence" value="ECO:0007669"/>
    <property type="project" value="UniProtKB-UniRule"/>
</dbReference>
<sequence length="250" mass="27032">MRPKIIAGNWKMNLSEKEALALANGLREKLPAIRKEKRALVFPSAVHLASVAKILEGSGIDVGAQNIYPASLTAMTGETSPDHLKEFGVKFALVGHSERRQFLGETNSFCNQKVRYLAENDFTVVYCVGETLSEREAGRTFQVLGAQIREGLGNITSGLFPKIWVAYEPVWAIGTGKVATPVQAQEAHSFLRKEIAALFQSGEDVAASLPILYGGSVKPDNVKELLSQPDIDGGLVGGASQKLESYLGLF</sequence>
<dbReference type="GO" id="GO:0005829">
    <property type="term" value="C:cytosol"/>
    <property type="evidence" value="ECO:0007669"/>
    <property type="project" value="TreeGrafter"/>
</dbReference>
<dbReference type="GO" id="GO:0019563">
    <property type="term" value="P:glycerol catabolic process"/>
    <property type="evidence" value="ECO:0007669"/>
    <property type="project" value="TreeGrafter"/>
</dbReference>
<dbReference type="InterPro" id="IPR020861">
    <property type="entry name" value="Triosephosphate_isomerase_AS"/>
</dbReference>
<feature type="binding site" evidence="7">
    <location>
        <begin position="9"/>
        <end position="11"/>
    </location>
    <ligand>
        <name>substrate</name>
    </ligand>
</feature>
<dbReference type="Pfam" id="PF00121">
    <property type="entry name" value="TIM"/>
    <property type="match status" value="1"/>
</dbReference>
<comment type="subunit">
    <text evidence="7 8">Homodimer.</text>
</comment>
<dbReference type="RefSeq" id="WP_135768279.1">
    <property type="nucleotide sequence ID" value="NZ_RQET01000008.1"/>
</dbReference>
<dbReference type="UniPathway" id="UPA00109">
    <property type="reaction ID" value="UER00189"/>
</dbReference>
<feature type="active site" description="Proton acceptor" evidence="7">
    <location>
        <position position="168"/>
    </location>
</feature>
<keyword evidence="4 7" id="KW-0963">Cytoplasm</keyword>
<comment type="catalytic activity">
    <reaction evidence="7 8">
        <text>D-glyceraldehyde 3-phosphate = dihydroxyacetone phosphate</text>
        <dbReference type="Rhea" id="RHEA:18585"/>
        <dbReference type="ChEBI" id="CHEBI:57642"/>
        <dbReference type="ChEBI" id="CHEBI:59776"/>
        <dbReference type="EC" id="5.3.1.1"/>
    </reaction>
</comment>
<evidence type="ECO:0000256" key="6">
    <source>
        <dbReference type="ARBA" id="ARBA00023235"/>
    </source>
</evidence>
<dbReference type="InterPro" id="IPR013785">
    <property type="entry name" value="Aldolase_TIM"/>
</dbReference>
<dbReference type="Gene3D" id="3.20.20.70">
    <property type="entry name" value="Aldolase class I"/>
    <property type="match status" value="1"/>
</dbReference>
<comment type="caution">
    <text evidence="9">The sequence shown here is derived from an EMBL/GenBank/DDBJ whole genome shotgun (WGS) entry which is preliminary data.</text>
</comment>
<dbReference type="SUPFAM" id="SSF51351">
    <property type="entry name" value="Triosephosphate isomerase (TIM)"/>
    <property type="match status" value="1"/>
</dbReference>
<organism evidence="9 10">
    <name type="scientific">Leptospira fletcheri</name>
    <dbReference type="NCBI Taxonomy" id="2484981"/>
    <lineage>
        <taxon>Bacteria</taxon>
        <taxon>Pseudomonadati</taxon>
        <taxon>Spirochaetota</taxon>
        <taxon>Spirochaetia</taxon>
        <taxon>Leptospirales</taxon>
        <taxon>Leptospiraceae</taxon>
        <taxon>Leptospira</taxon>
    </lineage>
</organism>
<keyword evidence="6 7" id="KW-0413">Isomerase</keyword>
<dbReference type="NCBIfam" id="TIGR00419">
    <property type="entry name" value="tim"/>
    <property type="match status" value="1"/>
</dbReference>
<comment type="subcellular location">
    <subcellularLocation>
        <location evidence="7 8">Cytoplasm</location>
    </subcellularLocation>
</comment>
<keyword evidence="3 7" id="KW-0312">Gluconeogenesis</keyword>